<comment type="caution">
    <text evidence="2">The sequence shown here is derived from an EMBL/GenBank/DDBJ whole genome shotgun (WGS) entry which is preliminary data.</text>
</comment>
<dbReference type="InterPro" id="IPR039561">
    <property type="entry name" value="Peptidase_M15C"/>
</dbReference>
<dbReference type="PANTHER" id="PTHR34385">
    <property type="entry name" value="D-ALANYL-D-ALANINE CARBOXYPEPTIDASE"/>
    <property type="match status" value="1"/>
</dbReference>
<sequence>MNPFVDKDVPLPTMLHPVVKDYQSELVDQAAKKGINVVITEGHRSAERQNALYEKGRSEEGRIVTYAKAGESYHNYGLAIDFALRNENGGVSWDMDADRNGNGRSDWMEVVAIAKQLGFEWGGDWSKFKDYPHLQMNFGLSIRQLKRGHRPKVESYAK</sequence>
<dbReference type="AlphaFoldDB" id="A0A931HWR9"/>
<keyword evidence="3" id="KW-1185">Reference proteome</keyword>
<dbReference type="Pfam" id="PF13539">
    <property type="entry name" value="Peptidase_M15_4"/>
    <property type="match status" value="1"/>
</dbReference>
<reference evidence="2 3" key="1">
    <citation type="journal article" date="2005" name="Int. J. Syst. Evol. Microbiol.">
        <title>Halobacillus yeomjeoni sp. nov., isolated from a marine solar saltern in Korea.</title>
        <authorList>
            <person name="Yoon J.H."/>
            <person name="Kang S.J."/>
            <person name="Lee C.H."/>
            <person name="Oh H.W."/>
            <person name="Oh T.K."/>
        </authorList>
    </citation>
    <scope>NUCLEOTIDE SEQUENCE [LARGE SCALE GENOMIC DNA]</scope>
    <source>
        <strain evidence="2 3">KCTC 3957</strain>
    </source>
</reference>
<protein>
    <submittedName>
        <fullName evidence="2">M15 family metallopeptidase</fullName>
    </submittedName>
</protein>
<dbReference type="PANTHER" id="PTHR34385:SF1">
    <property type="entry name" value="PEPTIDOGLYCAN L-ALANYL-D-GLUTAMATE ENDOPEPTIDASE CWLK"/>
    <property type="match status" value="1"/>
</dbReference>
<evidence type="ECO:0000313" key="3">
    <source>
        <dbReference type="Proteomes" id="UP000614490"/>
    </source>
</evidence>
<dbReference type="Proteomes" id="UP000614490">
    <property type="component" value="Unassembled WGS sequence"/>
</dbReference>
<name>A0A931HWR9_9BACI</name>
<dbReference type="GO" id="GO:0008233">
    <property type="term" value="F:peptidase activity"/>
    <property type="evidence" value="ECO:0007669"/>
    <property type="project" value="InterPro"/>
</dbReference>
<dbReference type="EMBL" id="JADZSC010000003">
    <property type="protein sequence ID" value="MBH0231232.1"/>
    <property type="molecule type" value="Genomic_DNA"/>
</dbReference>
<dbReference type="InterPro" id="IPR052179">
    <property type="entry name" value="DD-CPase-like"/>
</dbReference>
<evidence type="ECO:0000259" key="1">
    <source>
        <dbReference type="Pfam" id="PF13539"/>
    </source>
</evidence>
<gene>
    <name evidence="2" type="ORF">H0267_13475</name>
</gene>
<feature type="domain" description="Peptidase M15C" evidence="1">
    <location>
        <begin position="68"/>
        <end position="136"/>
    </location>
</feature>
<evidence type="ECO:0000313" key="2">
    <source>
        <dbReference type="EMBL" id="MBH0231232.1"/>
    </source>
</evidence>
<dbReference type="InterPro" id="IPR009045">
    <property type="entry name" value="Zn_M74/Hedgehog-like"/>
</dbReference>
<proteinExistence type="predicted"/>
<dbReference type="CDD" id="cd14845">
    <property type="entry name" value="L-Ala-D-Glu_peptidase_like"/>
    <property type="match status" value="1"/>
</dbReference>
<dbReference type="Gene3D" id="3.30.1380.10">
    <property type="match status" value="1"/>
</dbReference>
<organism evidence="2 3">
    <name type="scientific">Halobacillus yeomjeoni</name>
    <dbReference type="NCBI Taxonomy" id="311194"/>
    <lineage>
        <taxon>Bacteria</taxon>
        <taxon>Bacillati</taxon>
        <taxon>Bacillota</taxon>
        <taxon>Bacilli</taxon>
        <taxon>Bacillales</taxon>
        <taxon>Bacillaceae</taxon>
        <taxon>Halobacillus</taxon>
    </lineage>
</organism>
<dbReference type="SUPFAM" id="SSF55166">
    <property type="entry name" value="Hedgehog/DD-peptidase"/>
    <property type="match status" value="1"/>
</dbReference>
<accession>A0A931HWR9</accession>